<name>A0A8S7NYE1_ECOLX</name>
<proteinExistence type="predicted"/>
<organism evidence="2 3">
    <name type="scientific">Escherichia coli</name>
    <dbReference type="NCBI Taxonomy" id="562"/>
    <lineage>
        <taxon>Bacteria</taxon>
        <taxon>Pseudomonadati</taxon>
        <taxon>Pseudomonadota</taxon>
        <taxon>Gammaproteobacteria</taxon>
        <taxon>Enterobacterales</taxon>
        <taxon>Enterobacteriaceae</taxon>
        <taxon>Escherichia</taxon>
    </lineage>
</organism>
<dbReference type="Proteomes" id="UP000524010">
    <property type="component" value="Unassembled WGS sequence"/>
</dbReference>
<protein>
    <submittedName>
        <fullName evidence="2">DUF551 domain-containing protein</fullName>
    </submittedName>
</protein>
<dbReference type="EMBL" id="AASRHK010000052">
    <property type="protein sequence ID" value="EFF8955941.1"/>
    <property type="molecule type" value="Genomic_DNA"/>
</dbReference>
<reference evidence="2 3" key="1">
    <citation type="submission" date="2020-02" db="EMBL/GenBank/DDBJ databases">
        <authorList>
            <consortium name="PulseNet: The National Subtyping Network for Foodborne Disease Surveillance"/>
            <person name="Tarr C.L."/>
            <person name="Trees E."/>
            <person name="Katz L.S."/>
            <person name="Carleton-Romer H.A."/>
            <person name="Stroika S."/>
            <person name="Kucerova Z."/>
            <person name="Roache K.F."/>
            <person name="Sabol A.L."/>
            <person name="Besser J."/>
            <person name="Gerner-Smidt P."/>
        </authorList>
    </citation>
    <scope>NUCLEOTIDE SEQUENCE [LARGE SCALE GENOMIC DNA]</scope>
    <source>
        <strain evidence="2 3">PNUSAE005278</strain>
    </source>
</reference>
<sequence>MTTITKERIELFIKNPLENGLTRGEQMELARIALASLEAEPVAYIFKHPAGKLFWALTDESNKEQADVIPVYAAAPASVVPDNASEPLAYAYKELTPEIMRNHLAVFERYGIAPNDSSTTIQALRIALDGIERSDAMLHGAEPVSQTYKLNELSSNSPVTPARWISCSTRIPAQDDWILIYSKHGEYMAGQVQGEYVELSDGTLSWLGSALFWMPLPEPPKEVRQ</sequence>
<evidence type="ECO:0000259" key="1">
    <source>
        <dbReference type="Pfam" id="PF04448"/>
    </source>
</evidence>
<dbReference type="InterPro" id="IPR007539">
    <property type="entry name" value="DUF551"/>
</dbReference>
<evidence type="ECO:0000313" key="2">
    <source>
        <dbReference type="EMBL" id="EFF8955941.1"/>
    </source>
</evidence>
<gene>
    <name evidence="2" type="ORF">BTB68_003970</name>
</gene>
<dbReference type="AlphaFoldDB" id="A0A8S7NYE1"/>
<evidence type="ECO:0000313" key="3">
    <source>
        <dbReference type="Proteomes" id="UP000524010"/>
    </source>
</evidence>
<accession>A0A8S7NYE1</accession>
<feature type="domain" description="DUF551" evidence="1">
    <location>
        <begin position="164"/>
        <end position="221"/>
    </location>
</feature>
<dbReference type="Pfam" id="PF04448">
    <property type="entry name" value="DUF551"/>
    <property type="match status" value="1"/>
</dbReference>
<comment type="caution">
    <text evidence="2">The sequence shown here is derived from an EMBL/GenBank/DDBJ whole genome shotgun (WGS) entry which is preliminary data.</text>
</comment>